<evidence type="ECO:0000313" key="2">
    <source>
        <dbReference type="Proteomes" id="UP000246991"/>
    </source>
</evidence>
<keyword evidence="2" id="KW-1185">Reference proteome</keyword>
<reference evidence="1 2" key="1">
    <citation type="submission" date="2018-03" db="EMBL/GenBank/DDBJ databases">
        <title>Genomes of Pezizomycetes fungi and the evolution of truffles.</title>
        <authorList>
            <person name="Murat C."/>
            <person name="Payen T."/>
            <person name="Noel B."/>
            <person name="Kuo A."/>
            <person name="Martin F.M."/>
        </authorList>
    </citation>
    <scope>NUCLEOTIDE SEQUENCE [LARGE SCALE GENOMIC DNA]</scope>
    <source>
        <strain evidence="1">091103-1</strain>
    </source>
</reference>
<dbReference type="Proteomes" id="UP000246991">
    <property type="component" value="Unassembled WGS sequence"/>
</dbReference>
<dbReference type="EMBL" id="PYWC01000094">
    <property type="protein sequence ID" value="PWW72789.1"/>
    <property type="molecule type" value="Genomic_DNA"/>
</dbReference>
<gene>
    <name evidence="1" type="ORF">C7212DRAFT_347744</name>
</gene>
<sequence>MSYRPLARIVWYTAAICTRPTAICTEGESNGGTSPYPRTLEWYQSMSLEEESSQSSYGTVMAFATISYSGTILNGVTMGYPPVTPTGIIVRYDTSCLCRAVQTLLRFLRLSVWFSIAGSR</sequence>
<name>A0A317SE31_9PEZI</name>
<protein>
    <submittedName>
        <fullName evidence="1">Uncharacterized protein</fullName>
    </submittedName>
</protein>
<evidence type="ECO:0000313" key="1">
    <source>
        <dbReference type="EMBL" id="PWW72789.1"/>
    </source>
</evidence>
<comment type="caution">
    <text evidence="1">The sequence shown here is derived from an EMBL/GenBank/DDBJ whole genome shotgun (WGS) entry which is preliminary data.</text>
</comment>
<dbReference type="AlphaFoldDB" id="A0A317SE31"/>
<accession>A0A317SE31</accession>
<organism evidence="1 2">
    <name type="scientific">Tuber magnatum</name>
    <name type="common">white Piedmont truffle</name>
    <dbReference type="NCBI Taxonomy" id="42249"/>
    <lineage>
        <taxon>Eukaryota</taxon>
        <taxon>Fungi</taxon>
        <taxon>Dikarya</taxon>
        <taxon>Ascomycota</taxon>
        <taxon>Pezizomycotina</taxon>
        <taxon>Pezizomycetes</taxon>
        <taxon>Pezizales</taxon>
        <taxon>Tuberaceae</taxon>
        <taxon>Tuber</taxon>
    </lineage>
</organism>
<proteinExistence type="predicted"/>